<reference evidence="1 2" key="1">
    <citation type="submission" date="2019-12" db="EMBL/GenBank/DDBJ databases">
        <title>complete genome sequences of Pseudomonas putida str. WP8-W18-CRE-01 isolated from wastewater treatment plant effluent.</title>
        <authorList>
            <person name="Sekizuka T."/>
            <person name="Itokawa K."/>
            <person name="Yatsu K."/>
            <person name="Inamine Y."/>
            <person name="Kuroda M."/>
        </authorList>
    </citation>
    <scope>NUCLEOTIDE SEQUENCE [LARGE SCALE GENOMIC DNA]</scope>
    <source>
        <strain evidence="1 2">WP8-W18-CRE-01</strain>
    </source>
</reference>
<evidence type="ECO:0000313" key="1">
    <source>
        <dbReference type="EMBL" id="BBT40910.1"/>
    </source>
</evidence>
<gene>
    <name evidence="1" type="ORF">WP8W18C01_32510</name>
</gene>
<protein>
    <recommendedName>
        <fullName evidence="3">Helix-turn-helix domain-containing protein</fullName>
    </recommendedName>
</protein>
<dbReference type="GO" id="GO:0003677">
    <property type="term" value="F:DNA binding"/>
    <property type="evidence" value="ECO:0007669"/>
    <property type="project" value="InterPro"/>
</dbReference>
<evidence type="ECO:0000313" key="2">
    <source>
        <dbReference type="Proteomes" id="UP000515680"/>
    </source>
</evidence>
<sequence length="74" mass="8086">MNPSAIIEALGGTFRVAELCEVRPPSVSDWKKHGIPRARMMFLRVARPDVFKALEEEAQEDASQSSASAKKTAA</sequence>
<dbReference type="RefSeq" id="WP_182815677.1">
    <property type="nucleotide sequence ID" value="NZ_AP022227.1"/>
</dbReference>
<name>A0A6S5TK91_PSEPU</name>
<dbReference type="Gene3D" id="1.10.260.40">
    <property type="entry name" value="lambda repressor-like DNA-binding domains"/>
    <property type="match status" value="1"/>
</dbReference>
<organism evidence="1 2">
    <name type="scientific">Pseudomonas putida</name>
    <name type="common">Arthrobacter siderocapsulatus</name>
    <dbReference type="NCBI Taxonomy" id="303"/>
    <lineage>
        <taxon>Bacteria</taxon>
        <taxon>Pseudomonadati</taxon>
        <taxon>Pseudomonadota</taxon>
        <taxon>Gammaproteobacteria</taxon>
        <taxon>Pseudomonadales</taxon>
        <taxon>Pseudomonadaceae</taxon>
        <taxon>Pseudomonas</taxon>
    </lineage>
</organism>
<dbReference type="Proteomes" id="UP000515680">
    <property type="component" value="Chromosome"/>
</dbReference>
<evidence type="ECO:0008006" key="3">
    <source>
        <dbReference type="Google" id="ProtNLM"/>
    </source>
</evidence>
<dbReference type="EMBL" id="AP022227">
    <property type="protein sequence ID" value="BBT40910.1"/>
    <property type="molecule type" value="Genomic_DNA"/>
</dbReference>
<dbReference type="SUPFAM" id="SSF47413">
    <property type="entry name" value="lambda repressor-like DNA-binding domains"/>
    <property type="match status" value="1"/>
</dbReference>
<accession>A0A6S5TK91</accession>
<dbReference type="InterPro" id="IPR010982">
    <property type="entry name" value="Lambda_DNA-bd_dom_sf"/>
</dbReference>
<dbReference type="AlphaFoldDB" id="A0A6S5TK91"/>
<proteinExistence type="predicted"/>